<reference evidence="2 3" key="1">
    <citation type="journal article" date="2017" name="Int. J. Syst. Evol. Microbiol.">
        <title>Desulfovibrio senegalensis sp. nov., a mesophilic sulfate reducer isolated from marine sediment.</title>
        <authorList>
            <person name="Thioye A."/>
            <person name="Gam Z.B.A."/>
            <person name="Mbengue M."/>
            <person name="Cayol J.L."/>
            <person name="Joseph-Bartoli M."/>
            <person name="Toure-Kane C."/>
            <person name="Labat M."/>
        </authorList>
    </citation>
    <scope>NUCLEOTIDE SEQUENCE [LARGE SCALE GENOMIC DNA]</scope>
    <source>
        <strain evidence="2 3">DSM 101509</strain>
    </source>
</reference>
<dbReference type="OrthoDB" id="9845018at2"/>
<gene>
    <name evidence="2" type="ORF">F8A88_01110</name>
</gene>
<dbReference type="Proteomes" id="UP000438699">
    <property type="component" value="Unassembled WGS sequence"/>
</dbReference>
<sequence length="267" mass="29808">MQRTMGRQTRTRRVMKAKNWEMGRWWIVACAAMVFSVFWGAAACAETLVENRQLGFRMVLPDGWVRLDRGEVSALNNAMASVLSGTVSGSDLEALDGFRMGGEQFEYPFIMVGAGQTGRIPAKRSRHFNQWAYERVGSLLDSRVFHASGSSEDLRGMDFDRQRFMVTVTAEPGGMVMRTWYVYTGNGYLVLRGFFDQQSMRQLPAADSAVAGITLAAWNTYVSADEVSTPENRRNSSIWLVYLMVLLILVGIGLTAFESGDGEDHPL</sequence>
<dbReference type="EMBL" id="WAIE01000001">
    <property type="protein sequence ID" value="KAB1442905.1"/>
    <property type="molecule type" value="Genomic_DNA"/>
</dbReference>
<keyword evidence="1" id="KW-0812">Transmembrane</keyword>
<evidence type="ECO:0000313" key="3">
    <source>
        <dbReference type="Proteomes" id="UP000438699"/>
    </source>
</evidence>
<feature type="transmembrane region" description="Helical" evidence="1">
    <location>
        <begin position="238"/>
        <end position="257"/>
    </location>
</feature>
<keyword evidence="3" id="KW-1185">Reference proteome</keyword>
<evidence type="ECO:0000256" key="1">
    <source>
        <dbReference type="SAM" id="Phobius"/>
    </source>
</evidence>
<comment type="caution">
    <text evidence="2">The sequence shown here is derived from an EMBL/GenBank/DDBJ whole genome shotgun (WGS) entry which is preliminary data.</text>
</comment>
<organism evidence="2 3">
    <name type="scientific">Pseudodesulfovibrio senegalensis</name>
    <dbReference type="NCBI Taxonomy" id="1721087"/>
    <lineage>
        <taxon>Bacteria</taxon>
        <taxon>Pseudomonadati</taxon>
        <taxon>Thermodesulfobacteriota</taxon>
        <taxon>Desulfovibrionia</taxon>
        <taxon>Desulfovibrionales</taxon>
        <taxon>Desulfovibrionaceae</taxon>
    </lineage>
</organism>
<proteinExistence type="predicted"/>
<dbReference type="RefSeq" id="WP_151149095.1">
    <property type="nucleotide sequence ID" value="NZ_WAIE01000001.1"/>
</dbReference>
<dbReference type="AlphaFoldDB" id="A0A6N6N5Y8"/>
<evidence type="ECO:0000313" key="2">
    <source>
        <dbReference type="EMBL" id="KAB1442905.1"/>
    </source>
</evidence>
<keyword evidence="1" id="KW-1133">Transmembrane helix</keyword>
<protein>
    <submittedName>
        <fullName evidence="2">Uncharacterized protein</fullName>
    </submittedName>
</protein>
<accession>A0A6N6N5Y8</accession>
<keyword evidence="1" id="KW-0472">Membrane</keyword>
<name>A0A6N6N5Y8_9BACT</name>